<dbReference type="PANTHER" id="PTHR14084:SF0">
    <property type="entry name" value="KYNURENINASE"/>
    <property type="match status" value="1"/>
</dbReference>
<keyword evidence="3 4" id="KW-0663">Pyridoxal phosphate</keyword>
<feature type="binding site" evidence="4">
    <location>
        <position position="199"/>
    </location>
    <ligand>
        <name>pyridoxal 5'-phosphate</name>
        <dbReference type="ChEBI" id="CHEBI:597326"/>
    </ligand>
</feature>
<feature type="modified residue" description="N6-(pyridoxal phosphate)lysine" evidence="4">
    <location>
        <position position="222"/>
    </location>
</feature>
<dbReference type="Gene3D" id="3.90.1150.10">
    <property type="entry name" value="Aspartate Aminotransferase, domain 1"/>
    <property type="match status" value="1"/>
</dbReference>
<evidence type="ECO:0000256" key="3">
    <source>
        <dbReference type="ARBA" id="ARBA00022898"/>
    </source>
</evidence>
<dbReference type="SUPFAM" id="SSF53383">
    <property type="entry name" value="PLP-dependent transferases"/>
    <property type="match status" value="1"/>
</dbReference>
<comment type="similarity">
    <text evidence="4 6">Belongs to the kynureninase family.</text>
</comment>
<keyword evidence="1 4" id="KW-0662">Pyridine nucleotide biosynthesis</keyword>
<accession>A0ABS8C7Q7</accession>
<dbReference type="EMBL" id="JAEINI020000015">
    <property type="protein sequence ID" value="MCB5228165.1"/>
    <property type="molecule type" value="Genomic_DNA"/>
</dbReference>
<gene>
    <name evidence="4 7" type="primary">kynU</name>
    <name evidence="7" type="ORF">JAO78_015250</name>
</gene>
<dbReference type="InterPro" id="IPR015424">
    <property type="entry name" value="PyrdxlP-dep_Trfase"/>
</dbReference>
<dbReference type="PIRSF" id="PIRSF038800">
    <property type="entry name" value="KYNU"/>
    <property type="match status" value="1"/>
</dbReference>
<dbReference type="InterPro" id="IPR010111">
    <property type="entry name" value="Kynureninase"/>
</dbReference>
<keyword evidence="8" id="KW-1185">Reference proteome</keyword>
<comment type="caution">
    <text evidence="7">The sequence shown here is derived from an EMBL/GenBank/DDBJ whole genome shotgun (WGS) entry which is preliminary data.</text>
</comment>
<sequence length="411" mass="45652">MNYQELLQLDQQDPLHKLREAFVLPDDTIYLDGNSLGPMPKVCAERAQEVLHQQWSQDLIKSWNTHQWIELPSKVGSKIAALIGAAPEQVMCCDSTSINLFKVLSSALLLQPKRRIVLSLNGNFPTDLYMVQGLSSLIGEDRCEMQLVEEAELEQALTDQIAVLLLSHVDFRSGKLLDMARMTKLAQQQGILVIWDLAHSAGALPVALDDCQVDFAVGCGYKYLNGGPGAPAFLYVAKRHLSKVSQPLSGWMGHKAPFAFTIQYEKPAGIEHFLTGTPPVISMSVLDAALDVFANVNMQTVRAKSLALANTFHQLLTSHAELHELTLLTPLTEAERGSQLAYRHPQAYALCQALIKRGVIADFRAPDILRLGFTPLYLRYIDMWIAVEILSDVVKTAEYLKAEYAVKQKVT</sequence>
<comment type="pathway">
    <text evidence="4 6">Amino-acid degradation; L-kynurenine degradation; L-alanine and anthranilate from L-kynurenine: step 1/1.</text>
</comment>
<dbReference type="RefSeq" id="WP_226752227.1">
    <property type="nucleotide sequence ID" value="NZ_JAEINI020000015.1"/>
</dbReference>
<proteinExistence type="inferred from homology"/>
<comment type="function">
    <text evidence="4 6">Catalyzes the cleavage of L-kynurenine (L-Kyn) and L-3-hydroxykynurenine (L-3OHKyn) into anthranilic acid (AA) and 3-hydroxyanthranilic acid (3-OHAA), respectively.</text>
</comment>
<evidence type="ECO:0000256" key="2">
    <source>
        <dbReference type="ARBA" id="ARBA00022801"/>
    </source>
</evidence>
<feature type="binding site" evidence="4">
    <location>
        <position position="97"/>
    </location>
    <ligand>
        <name>pyridoxal 5'-phosphate</name>
        <dbReference type="ChEBI" id="CHEBI:597326"/>
    </ligand>
</feature>
<feature type="binding site" evidence="4">
    <location>
        <begin position="124"/>
        <end position="127"/>
    </location>
    <ligand>
        <name>pyridoxal 5'-phosphate</name>
        <dbReference type="ChEBI" id="CHEBI:597326"/>
    </ligand>
</feature>
<evidence type="ECO:0000313" key="7">
    <source>
        <dbReference type="EMBL" id="MCB5228165.1"/>
    </source>
</evidence>
<dbReference type="HAMAP" id="MF_01970">
    <property type="entry name" value="Kynureninase"/>
    <property type="match status" value="1"/>
</dbReference>
<evidence type="ECO:0000256" key="5">
    <source>
        <dbReference type="NCBIfam" id="TIGR01814"/>
    </source>
</evidence>
<dbReference type="PANTHER" id="PTHR14084">
    <property type="entry name" value="KYNURENINASE"/>
    <property type="match status" value="1"/>
</dbReference>
<comment type="cofactor">
    <cofactor evidence="4 6">
        <name>pyridoxal 5'-phosphate</name>
        <dbReference type="ChEBI" id="CHEBI:597326"/>
    </cofactor>
</comment>
<comment type="catalytic activity">
    <reaction evidence="4 6">
        <text>L-kynurenine + H2O = anthranilate + L-alanine + H(+)</text>
        <dbReference type="Rhea" id="RHEA:16813"/>
        <dbReference type="ChEBI" id="CHEBI:15377"/>
        <dbReference type="ChEBI" id="CHEBI:15378"/>
        <dbReference type="ChEBI" id="CHEBI:16567"/>
        <dbReference type="ChEBI" id="CHEBI:57959"/>
        <dbReference type="ChEBI" id="CHEBI:57972"/>
        <dbReference type="EC" id="3.7.1.3"/>
    </reaction>
</comment>
<comment type="pathway">
    <text evidence="4 6">Cofactor biosynthesis; NAD(+) biosynthesis; quinolinate from L-kynurenine: step 2/3.</text>
</comment>
<comment type="subunit">
    <text evidence="4 6">Homodimer.</text>
</comment>
<comment type="caution">
    <text evidence="4">Lacks conserved residue(s) required for the propagation of feature annotation.</text>
</comment>
<feature type="binding site" evidence="4">
    <location>
        <position position="96"/>
    </location>
    <ligand>
        <name>pyridoxal 5'-phosphate</name>
        <dbReference type="ChEBI" id="CHEBI:597326"/>
    </ligand>
</feature>
<comment type="catalytic activity">
    <reaction evidence="6">
        <text>3-hydroxy-L-kynurenine + H2O = 3-hydroxyanthranilate + L-alanine + H(+)</text>
        <dbReference type="Rhea" id="RHEA:25143"/>
        <dbReference type="ChEBI" id="CHEBI:15377"/>
        <dbReference type="ChEBI" id="CHEBI:15378"/>
        <dbReference type="ChEBI" id="CHEBI:36559"/>
        <dbReference type="ChEBI" id="CHEBI:57972"/>
        <dbReference type="ChEBI" id="CHEBI:58125"/>
        <dbReference type="EC" id="3.7.1.3"/>
    </reaction>
</comment>
<evidence type="ECO:0000256" key="4">
    <source>
        <dbReference type="HAMAP-Rule" id="MF_01970"/>
    </source>
</evidence>
<dbReference type="EC" id="3.7.1.3" evidence="4 5"/>
<dbReference type="GO" id="GO:0030429">
    <property type="term" value="F:kynureninase activity"/>
    <property type="evidence" value="ECO:0007669"/>
    <property type="project" value="UniProtKB-EC"/>
</dbReference>
<feature type="binding site" evidence="4">
    <location>
        <position position="277"/>
    </location>
    <ligand>
        <name>pyridoxal 5'-phosphate</name>
        <dbReference type="ChEBI" id="CHEBI:597326"/>
    </ligand>
</feature>
<organism evidence="7 8">
    <name type="scientific">Alishewanella maricola</name>
    <dbReference type="NCBI Taxonomy" id="2795740"/>
    <lineage>
        <taxon>Bacteria</taxon>
        <taxon>Pseudomonadati</taxon>
        <taxon>Pseudomonadota</taxon>
        <taxon>Gammaproteobacteria</taxon>
        <taxon>Alteromonadales</taxon>
        <taxon>Alteromonadaceae</taxon>
        <taxon>Alishewanella</taxon>
    </lineage>
</organism>
<dbReference type="Gene3D" id="3.40.640.10">
    <property type="entry name" value="Type I PLP-dependent aspartate aminotransferase-like (Major domain)"/>
    <property type="match status" value="1"/>
</dbReference>
<protein>
    <recommendedName>
        <fullName evidence="4 5">Kynureninase</fullName>
        <ecNumber evidence="4 5">3.7.1.3</ecNumber>
    </recommendedName>
    <alternativeName>
        <fullName evidence="4">L-kynurenine hydrolase</fullName>
    </alternativeName>
</protein>
<dbReference type="Pfam" id="PF22580">
    <property type="entry name" value="KYNU_C"/>
    <property type="match status" value="1"/>
</dbReference>
<dbReference type="InterPro" id="IPR015422">
    <property type="entry name" value="PyrdxlP-dep_Trfase_small"/>
</dbReference>
<feature type="binding site" evidence="4">
    <location>
        <position position="251"/>
    </location>
    <ligand>
        <name>pyridoxal 5'-phosphate</name>
        <dbReference type="ChEBI" id="CHEBI:597326"/>
    </ligand>
</feature>
<evidence type="ECO:0000256" key="1">
    <source>
        <dbReference type="ARBA" id="ARBA00022642"/>
    </source>
</evidence>
<evidence type="ECO:0000256" key="6">
    <source>
        <dbReference type="PIRNR" id="PIRNR038800"/>
    </source>
</evidence>
<dbReference type="InterPro" id="IPR015421">
    <property type="entry name" value="PyrdxlP-dep_Trfase_major"/>
</dbReference>
<feature type="binding site" evidence="4">
    <location>
        <position position="196"/>
    </location>
    <ligand>
        <name>pyridoxal 5'-phosphate</name>
        <dbReference type="ChEBI" id="CHEBI:597326"/>
    </ligand>
</feature>
<name>A0ABS8C7Q7_9ALTE</name>
<feature type="binding site" evidence="4">
    <location>
        <position position="221"/>
    </location>
    <ligand>
        <name>pyridoxal 5'-phosphate</name>
        <dbReference type="ChEBI" id="CHEBI:597326"/>
    </ligand>
</feature>
<reference evidence="7 8" key="1">
    <citation type="submission" date="2021-10" db="EMBL/GenBank/DDBJ databases">
        <title>Alishewanella koreense sp. nov. isolated from seawater of southwestern coast in South Korea and the proposal for the reclassification of Rheinheimera perlucida and Rheinheimera tuosuensis as Arsukibacterium perlucida and Arsukibacterium tuosuensis.</title>
        <authorList>
            <person name="Kim K.H."/>
            <person name="Ruan W."/>
            <person name="Kim K.R."/>
            <person name="Baek J.H."/>
            <person name="Jeon C.O."/>
        </authorList>
    </citation>
    <scope>NUCLEOTIDE SEQUENCE [LARGE SCALE GENOMIC DNA]</scope>
    <source>
        <strain evidence="7 8">16-MA</strain>
    </source>
</reference>
<dbReference type="Proteomes" id="UP000633814">
    <property type="component" value="Unassembled WGS sequence"/>
</dbReference>
<keyword evidence="2 4" id="KW-0378">Hydrolase</keyword>
<evidence type="ECO:0000313" key="8">
    <source>
        <dbReference type="Proteomes" id="UP000633814"/>
    </source>
</evidence>
<dbReference type="NCBIfam" id="TIGR01814">
    <property type="entry name" value="kynureninase"/>
    <property type="match status" value="1"/>
</dbReference>